<dbReference type="AlphaFoldDB" id="A0A7C9LZD7"/>
<feature type="transmembrane region" description="Helical" evidence="1">
    <location>
        <begin position="47"/>
        <end position="72"/>
    </location>
</feature>
<evidence type="ECO:0008006" key="4">
    <source>
        <dbReference type="Google" id="ProtNLM"/>
    </source>
</evidence>
<accession>A0A7C9LZD7</accession>
<dbReference type="RefSeq" id="WP_157457232.1">
    <property type="nucleotide sequence ID" value="NZ_WQLB01000001.1"/>
</dbReference>
<keyword evidence="1" id="KW-0472">Membrane</keyword>
<feature type="transmembrane region" description="Helical" evidence="1">
    <location>
        <begin position="14"/>
        <end position="35"/>
    </location>
</feature>
<evidence type="ECO:0000313" key="3">
    <source>
        <dbReference type="Proteomes" id="UP000483286"/>
    </source>
</evidence>
<reference evidence="2 3" key="1">
    <citation type="submission" date="2019-12" db="EMBL/GenBank/DDBJ databases">
        <title>Deinococcus sp. HMF7620 Genome sequencing and assembly.</title>
        <authorList>
            <person name="Kang H."/>
            <person name="Kim H."/>
            <person name="Joh K."/>
        </authorList>
    </citation>
    <scope>NUCLEOTIDE SEQUENCE [LARGE SCALE GENOMIC DNA]</scope>
    <source>
        <strain evidence="2 3">HMF7620</strain>
    </source>
</reference>
<evidence type="ECO:0000313" key="2">
    <source>
        <dbReference type="EMBL" id="MVN85202.1"/>
    </source>
</evidence>
<proteinExistence type="predicted"/>
<keyword evidence="1" id="KW-0812">Transmembrane</keyword>
<name>A0A7C9LZD7_9DEIO</name>
<feature type="transmembrane region" description="Helical" evidence="1">
    <location>
        <begin position="92"/>
        <end position="114"/>
    </location>
</feature>
<sequence>MSAFLTTALTFPTVLWSAALVACLLTWGLVALGTLDEGSLGGGEAGAGLLARLGLGGVPGLLVFTVLAVTGWLGTYLAHLLVLSELPAAWRYGAGVFMLAASLVLATGLTSVLLRPLRRLAAQAAPLASADFVGRVGTVASAVVDAVSGRVQVEDGGAGLILEARALPPDQPLRGQRVVLLAYDPAAHTYQVALSPHSQGV</sequence>
<gene>
    <name evidence="2" type="ORF">GO986_00260</name>
</gene>
<evidence type="ECO:0000256" key="1">
    <source>
        <dbReference type="SAM" id="Phobius"/>
    </source>
</evidence>
<keyword evidence="3" id="KW-1185">Reference proteome</keyword>
<comment type="caution">
    <text evidence="2">The sequence shown here is derived from an EMBL/GenBank/DDBJ whole genome shotgun (WGS) entry which is preliminary data.</text>
</comment>
<dbReference type="Proteomes" id="UP000483286">
    <property type="component" value="Unassembled WGS sequence"/>
</dbReference>
<organism evidence="2 3">
    <name type="scientific">Deinococcus arboris</name>
    <dbReference type="NCBI Taxonomy" id="2682977"/>
    <lineage>
        <taxon>Bacteria</taxon>
        <taxon>Thermotogati</taxon>
        <taxon>Deinococcota</taxon>
        <taxon>Deinococci</taxon>
        <taxon>Deinococcales</taxon>
        <taxon>Deinococcaceae</taxon>
        <taxon>Deinococcus</taxon>
    </lineage>
</organism>
<dbReference type="EMBL" id="WQLB01000001">
    <property type="protein sequence ID" value="MVN85202.1"/>
    <property type="molecule type" value="Genomic_DNA"/>
</dbReference>
<keyword evidence="1" id="KW-1133">Transmembrane helix</keyword>
<protein>
    <recommendedName>
        <fullName evidence="4">DUF1449 domain-containing protein</fullName>
    </recommendedName>
</protein>